<gene>
    <name evidence="9" type="ORF">M404DRAFT_151986</name>
</gene>
<dbReference type="InterPro" id="IPR004835">
    <property type="entry name" value="Chitin_synth"/>
</dbReference>
<feature type="transmembrane region" description="Helical" evidence="8">
    <location>
        <begin position="423"/>
        <end position="442"/>
    </location>
</feature>
<dbReference type="PANTHER" id="PTHR22914:SF45">
    <property type="entry name" value="CHITIN SYNTHASE"/>
    <property type="match status" value="1"/>
</dbReference>
<reference evidence="10" key="2">
    <citation type="submission" date="2015-01" db="EMBL/GenBank/DDBJ databases">
        <title>Evolutionary Origins and Diversification of the Mycorrhizal Mutualists.</title>
        <authorList>
            <consortium name="DOE Joint Genome Institute"/>
            <consortium name="Mycorrhizal Genomics Consortium"/>
            <person name="Kohler A."/>
            <person name="Kuo A."/>
            <person name="Nagy L.G."/>
            <person name="Floudas D."/>
            <person name="Copeland A."/>
            <person name="Barry K.W."/>
            <person name="Cichocki N."/>
            <person name="Veneault-Fourrey C."/>
            <person name="LaButti K."/>
            <person name="Lindquist E.A."/>
            <person name="Lipzen A."/>
            <person name="Lundell T."/>
            <person name="Morin E."/>
            <person name="Murat C."/>
            <person name="Riley R."/>
            <person name="Ohm R."/>
            <person name="Sun H."/>
            <person name="Tunlid A."/>
            <person name="Henrissat B."/>
            <person name="Grigoriev I.V."/>
            <person name="Hibbett D.S."/>
            <person name="Martin F."/>
        </authorList>
    </citation>
    <scope>NUCLEOTIDE SEQUENCE [LARGE SCALE GENOMIC DNA]</scope>
    <source>
        <strain evidence="10">Marx 270</strain>
    </source>
</reference>
<dbReference type="OrthoDB" id="370884at2759"/>
<name>A0A0C3NIP2_PISTI</name>
<feature type="transmembrane region" description="Helical" evidence="8">
    <location>
        <begin position="448"/>
        <end position="472"/>
    </location>
</feature>
<dbReference type="InterPro" id="IPR029044">
    <property type="entry name" value="Nucleotide-diphossugar_trans"/>
</dbReference>
<evidence type="ECO:0000256" key="7">
    <source>
        <dbReference type="ARBA" id="ARBA00048014"/>
    </source>
</evidence>
<protein>
    <recommendedName>
        <fullName evidence="2">chitin synthase</fullName>
        <ecNumber evidence="2">2.4.1.16</ecNumber>
    </recommendedName>
</protein>
<dbReference type="SUPFAM" id="SSF53448">
    <property type="entry name" value="Nucleotide-diphospho-sugar transferases"/>
    <property type="match status" value="1"/>
</dbReference>
<keyword evidence="6 8" id="KW-0472">Membrane</keyword>
<keyword evidence="3" id="KW-0328">Glycosyltransferase</keyword>
<dbReference type="PANTHER" id="PTHR22914">
    <property type="entry name" value="CHITIN SYNTHASE"/>
    <property type="match status" value="1"/>
</dbReference>
<reference evidence="9 10" key="1">
    <citation type="submission" date="2014-04" db="EMBL/GenBank/DDBJ databases">
        <authorList>
            <consortium name="DOE Joint Genome Institute"/>
            <person name="Kuo A."/>
            <person name="Kohler A."/>
            <person name="Costa M.D."/>
            <person name="Nagy L.G."/>
            <person name="Floudas D."/>
            <person name="Copeland A."/>
            <person name="Barry K.W."/>
            <person name="Cichocki N."/>
            <person name="Veneault-Fourrey C."/>
            <person name="LaButti K."/>
            <person name="Lindquist E.A."/>
            <person name="Lipzen A."/>
            <person name="Lundell T."/>
            <person name="Morin E."/>
            <person name="Murat C."/>
            <person name="Sun H."/>
            <person name="Tunlid A."/>
            <person name="Henrissat B."/>
            <person name="Grigoriev I.V."/>
            <person name="Hibbett D.S."/>
            <person name="Martin F."/>
            <person name="Nordberg H.P."/>
            <person name="Cantor M.N."/>
            <person name="Hua S.X."/>
        </authorList>
    </citation>
    <scope>NUCLEOTIDE SEQUENCE [LARGE SCALE GENOMIC DNA]</scope>
    <source>
        <strain evidence="9 10">Marx 270</strain>
    </source>
</reference>
<evidence type="ECO:0000313" key="10">
    <source>
        <dbReference type="Proteomes" id="UP000054217"/>
    </source>
</evidence>
<evidence type="ECO:0000256" key="2">
    <source>
        <dbReference type="ARBA" id="ARBA00012543"/>
    </source>
</evidence>
<feature type="non-terminal residue" evidence="9">
    <location>
        <position position="1"/>
    </location>
</feature>
<dbReference type="GO" id="GO:0071944">
    <property type="term" value="C:cell periphery"/>
    <property type="evidence" value="ECO:0007669"/>
    <property type="project" value="TreeGrafter"/>
</dbReference>
<dbReference type="GO" id="GO:0016020">
    <property type="term" value="C:membrane"/>
    <property type="evidence" value="ECO:0007669"/>
    <property type="project" value="UniProtKB-SubCell"/>
</dbReference>
<dbReference type="Proteomes" id="UP000054217">
    <property type="component" value="Unassembled WGS sequence"/>
</dbReference>
<dbReference type="EC" id="2.4.1.16" evidence="2"/>
<keyword evidence="10" id="KW-1185">Reference proteome</keyword>
<evidence type="ECO:0000256" key="5">
    <source>
        <dbReference type="ARBA" id="ARBA00022989"/>
    </source>
</evidence>
<evidence type="ECO:0000256" key="4">
    <source>
        <dbReference type="ARBA" id="ARBA00022692"/>
    </source>
</evidence>
<dbReference type="STRING" id="870435.A0A0C3NIP2"/>
<evidence type="ECO:0000256" key="3">
    <source>
        <dbReference type="ARBA" id="ARBA00022676"/>
    </source>
</evidence>
<dbReference type="HOGENOM" id="CLU_002572_2_0_1"/>
<evidence type="ECO:0000256" key="1">
    <source>
        <dbReference type="ARBA" id="ARBA00004141"/>
    </source>
</evidence>
<evidence type="ECO:0000256" key="8">
    <source>
        <dbReference type="SAM" id="Phobius"/>
    </source>
</evidence>
<dbReference type="GO" id="GO:0006031">
    <property type="term" value="P:chitin biosynthetic process"/>
    <property type="evidence" value="ECO:0007669"/>
    <property type="project" value="TreeGrafter"/>
</dbReference>
<sequence>LMVSIIGFKFIASINFGAVHAPEDHDKFMICQVPCYTEGEASLQCTINSLAVLKYDDKHKLIFIMCDGNIVGSGNNCPTPHIMLNILGADPNLDPEPLSFVSISKGAQQHNMAKVYMGLYECAGHVVPYIVVIKVGKLTEGCEGSHPGNHGKCDSQMVVMHFLNKVHYNMLMNPLELEMYHQIKNVIGVNLTFYEYLFTVNADTTAEPYTLNHLISAQVIMIHNKKVLGVCGETSLANAKQLIVTMMQVYEYFISHHMAKVFESLFSLVTCLPSCFTLFHLCTPDTHKPLLISNQITQDYSQNCVNTLHMKNLLHLREDCYLTTLLLKHFLMYKMQFIRDAHAKMVTPDDWKVLLSQHCHWINLTIHNLSELMFLDQLCCFCCFSMHFIVMMDLVSMLIQPITIAYFVYLIVLVIYEHNTIPFISLVMIAAVYGMQALLFVLCHKWDMVGWLVFYILAILIFSFMLPIYPFWHMDNFSWGAMHVILGESGKKIIVHDEGKFDACSIPLKTWNNYVCHPAICFDNKGLTSCRKMSCGTESPITALALGYPPPNPTRKDMQSLVLHPCMTTKPFTSLVPNHLLPCSFVYS</sequence>
<proteinExistence type="predicted"/>
<accession>A0A0C3NIP2</accession>
<keyword evidence="5 8" id="KW-1133">Transmembrane helix</keyword>
<evidence type="ECO:0000313" key="9">
    <source>
        <dbReference type="EMBL" id="KIO00835.1"/>
    </source>
</evidence>
<comment type="catalytic activity">
    <reaction evidence="7">
        <text>[(1-&gt;4)-N-acetyl-beta-D-glucosaminyl](n) + UDP-N-acetyl-alpha-D-glucosamine = [(1-&gt;4)-N-acetyl-beta-D-glucosaminyl](n+1) + UDP + H(+)</text>
        <dbReference type="Rhea" id="RHEA:16637"/>
        <dbReference type="Rhea" id="RHEA-COMP:9593"/>
        <dbReference type="Rhea" id="RHEA-COMP:9595"/>
        <dbReference type="ChEBI" id="CHEBI:15378"/>
        <dbReference type="ChEBI" id="CHEBI:17029"/>
        <dbReference type="ChEBI" id="CHEBI:57705"/>
        <dbReference type="ChEBI" id="CHEBI:58223"/>
        <dbReference type="EC" id="2.4.1.16"/>
    </reaction>
</comment>
<feature type="transmembrane region" description="Helical" evidence="8">
    <location>
        <begin position="398"/>
        <end position="416"/>
    </location>
</feature>
<comment type="subcellular location">
    <subcellularLocation>
        <location evidence="1">Membrane</location>
        <topology evidence="1">Multi-pass membrane protein</topology>
    </subcellularLocation>
</comment>
<dbReference type="EMBL" id="KN831993">
    <property type="protein sequence ID" value="KIO00835.1"/>
    <property type="molecule type" value="Genomic_DNA"/>
</dbReference>
<dbReference type="GO" id="GO:0030428">
    <property type="term" value="C:cell septum"/>
    <property type="evidence" value="ECO:0007669"/>
    <property type="project" value="TreeGrafter"/>
</dbReference>
<dbReference type="AlphaFoldDB" id="A0A0C3NIP2"/>
<dbReference type="GO" id="GO:0004100">
    <property type="term" value="F:chitin synthase activity"/>
    <property type="evidence" value="ECO:0007669"/>
    <property type="project" value="UniProtKB-EC"/>
</dbReference>
<organism evidence="9 10">
    <name type="scientific">Pisolithus tinctorius Marx 270</name>
    <dbReference type="NCBI Taxonomy" id="870435"/>
    <lineage>
        <taxon>Eukaryota</taxon>
        <taxon>Fungi</taxon>
        <taxon>Dikarya</taxon>
        <taxon>Basidiomycota</taxon>
        <taxon>Agaricomycotina</taxon>
        <taxon>Agaricomycetes</taxon>
        <taxon>Agaricomycetidae</taxon>
        <taxon>Boletales</taxon>
        <taxon>Sclerodermatineae</taxon>
        <taxon>Pisolithaceae</taxon>
        <taxon>Pisolithus</taxon>
    </lineage>
</organism>
<keyword evidence="9" id="KW-0808">Transferase</keyword>
<dbReference type="GO" id="GO:0031505">
    <property type="term" value="P:fungal-type cell wall organization"/>
    <property type="evidence" value="ECO:0007669"/>
    <property type="project" value="TreeGrafter"/>
</dbReference>
<evidence type="ECO:0000256" key="6">
    <source>
        <dbReference type="ARBA" id="ARBA00023136"/>
    </source>
</evidence>
<dbReference type="InParanoid" id="A0A0C3NIP2"/>
<dbReference type="Pfam" id="PF03142">
    <property type="entry name" value="Chitin_synth_2"/>
    <property type="match status" value="1"/>
</dbReference>
<keyword evidence="4 8" id="KW-0812">Transmembrane</keyword>